<dbReference type="Proteomes" id="UP000320244">
    <property type="component" value="Unassembled WGS sequence"/>
</dbReference>
<gene>
    <name evidence="2" type="ORF">FGL98_14815</name>
</gene>
<accession>A0A563DYA4</accession>
<dbReference type="OrthoDB" id="4751509at2"/>
<evidence type="ECO:0000313" key="3">
    <source>
        <dbReference type="Proteomes" id="UP000320244"/>
    </source>
</evidence>
<dbReference type="RefSeq" id="WP_146317790.1">
    <property type="nucleotide sequence ID" value="NZ_VCQV01000021.1"/>
</dbReference>
<organism evidence="2 3">
    <name type="scientific">Leekyejoonella antrihumi</name>
    <dbReference type="NCBI Taxonomy" id="1660198"/>
    <lineage>
        <taxon>Bacteria</taxon>
        <taxon>Bacillati</taxon>
        <taxon>Actinomycetota</taxon>
        <taxon>Actinomycetes</taxon>
        <taxon>Micrococcales</taxon>
        <taxon>Dermacoccaceae</taxon>
        <taxon>Leekyejoonella</taxon>
    </lineage>
</organism>
<reference evidence="2 3" key="2">
    <citation type="submission" date="2019-08" db="EMBL/GenBank/DDBJ databases">
        <title>Jejuicoccus antrihumi gen. nov., sp. nov., a new member of the family Dermacoccaceae isolated from a cave.</title>
        <authorList>
            <person name="Schumann P."/>
            <person name="Kim I.S."/>
        </authorList>
    </citation>
    <scope>NUCLEOTIDE SEQUENCE [LARGE SCALE GENOMIC DNA]</scope>
    <source>
        <strain evidence="2 3">C5-26</strain>
    </source>
</reference>
<evidence type="ECO:0000313" key="2">
    <source>
        <dbReference type="EMBL" id="TWP35196.1"/>
    </source>
</evidence>
<dbReference type="AlphaFoldDB" id="A0A563DYA4"/>
<dbReference type="EMBL" id="VCQV01000021">
    <property type="protein sequence ID" value="TWP35196.1"/>
    <property type="molecule type" value="Genomic_DNA"/>
</dbReference>
<proteinExistence type="predicted"/>
<evidence type="ECO:0000256" key="1">
    <source>
        <dbReference type="SAM" id="MobiDB-lite"/>
    </source>
</evidence>
<reference evidence="2 3" key="1">
    <citation type="submission" date="2019-05" db="EMBL/GenBank/DDBJ databases">
        <authorList>
            <person name="Lee S.D."/>
        </authorList>
    </citation>
    <scope>NUCLEOTIDE SEQUENCE [LARGE SCALE GENOMIC DNA]</scope>
    <source>
        <strain evidence="2 3">C5-26</strain>
    </source>
</reference>
<protein>
    <submittedName>
        <fullName evidence="2">Uncharacterized protein</fullName>
    </submittedName>
</protein>
<name>A0A563DYA4_9MICO</name>
<sequence>MPRRVTPQASKNAQAKTATVGGASGCKFTDVALALGRTTAAHFSHCRTSAGRTYYRGLTPANGESVEVDDVVWTSSDWLVTASDGTSYEISPASMVITLTTDARFTSRMVTYRGSGGQQVAGPTPVRRDANGFARGGPPTPTSPSNYNHPSHADCLRFLTELRAWSNYQNLHRPLARPTTSPAAATCSTSGCSATSATEATTNSVPGYFVAQRSP</sequence>
<keyword evidence="3" id="KW-1185">Reference proteome</keyword>
<feature type="region of interest" description="Disordered" evidence="1">
    <location>
        <begin position="114"/>
        <end position="149"/>
    </location>
</feature>
<comment type="caution">
    <text evidence="2">The sequence shown here is derived from an EMBL/GenBank/DDBJ whole genome shotgun (WGS) entry which is preliminary data.</text>
</comment>